<evidence type="ECO:0000313" key="1">
    <source>
        <dbReference type="EMBL" id="QMW23714.1"/>
    </source>
</evidence>
<evidence type="ECO:0000313" key="2">
    <source>
        <dbReference type="Proteomes" id="UP000515292"/>
    </source>
</evidence>
<dbReference type="EMBL" id="CP059851">
    <property type="protein sequence ID" value="QMW23714.1"/>
    <property type="molecule type" value="Genomic_DNA"/>
</dbReference>
<sequence>MDGHIWSKLSWRLLAIFGTLAMALMGTPTTADAPVAQNTIIKPQLLMDVPIIDGDLVIGTLSVQSTVILAASQDEVRFDERRGTIRELQLLQLAEFARLRAHPERPVNAKRVAVAMEEALHLAGFRTARILVTSVRATED</sequence>
<protein>
    <submittedName>
        <fullName evidence="1">Uncharacterized protein</fullName>
    </submittedName>
</protein>
<dbReference type="KEGG" id="sand:H3309_04290"/>
<accession>A0A7G5IK22</accession>
<name>A0A7G5IK22_9SPHN</name>
<gene>
    <name evidence="1" type="ORF">H3309_04290</name>
</gene>
<keyword evidence="2" id="KW-1185">Reference proteome</keyword>
<dbReference type="Proteomes" id="UP000515292">
    <property type="component" value="Chromosome"/>
</dbReference>
<proteinExistence type="predicted"/>
<organism evidence="1 2">
    <name type="scientific">Sandaracinobacteroides saxicola</name>
    <dbReference type="NCBI Taxonomy" id="2759707"/>
    <lineage>
        <taxon>Bacteria</taxon>
        <taxon>Pseudomonadati</taxon>
        <taxon>Pseudomonadota</taxon>
        <taxon>Alphaproteobacteria</taxon>
        <taxon>Sphingomonadales</taxon>
        <taxon>Sphingosinicellaceae</taxon>
        <taxon>Sandaracinobacteroides</taxon>
    </lineage>
</organism>
<dbReference type="AlphaFoldDB" id="A0A7G5IK22"/>
<dbReference type="RefSeq" id="WP_182297537.1">
    <property type="nucleotide sequence ID" value="NZ_CP059851.1"/>
</dbReference>
<reference evidence="1 2" key="1">
    <citation type="submission" date="2020-07" db="EMBL/GenBank/DDBJ databases">
        <title>Complete genome sequence for Sandaracinobacter sp. M6.</title>
        <authorList>
            <person name="Tang Y."/>
            <person name="Liu Q."/>
            <person name="Guo Z."/>
            <person name="Lei P."/>
            <person name="Huang B."/>
        </authorList>
    </citation>
    <scope>NUCLEOTIDE SEQUENCE [LARGE SCALE GENOMIC DNA]</scope>
    <source>
        <strain evidence="1 2">M6</strain>
    </source>
</reference>